<dbReference type="GO" id="GO:0005737">
    <property type="term" value="C:cytoplasm"/>
    <property type="evidence" value="ECO:0007669"/>
    <property type="project" value="TreeGrafter"/>
</dbReference>
<dbReference type="SUPFAM" id="SSF52540">
    <property type="entry name" value="P-loop containing nucleoside triphosphate hydrolases"/>
    <property type="match status" value="1"/>
</dbReference>
<dbReference type="InterPro" id="IPR003495">
    <property type="entry name" value="CobW/HypB/UreG_nucleotide-bd"/>
</dbReference>
<dbReference type="eggNOG" id="KOG2743">
    <property type="taxonomic scope" value="Eukaryota"/>
</dbReference>
<dbReference type="Gene3D" id="3.40.50.300">
    <property type="entry name" value="P-loop containing nucleotide triphosphate hydrolases"/>
    <property type="match status" value="1"/>
</dbReference>
<dbReference type="Pfam" id="PF02492">
    <property type="entry name" value="cobW"/>
    <property type="match status" value="1"/>
</dbReference>
<dbReference type="AlphaFoldDB" id="A0A0W4ZNS0"/>
<accession>A0A0W4ZNS0</accession>
<dbReference type="RefSeq" id="XP_018229575.1">
    <property type="nucleotide sequence ID" value="XM_018374221.1"/>
</dbReference>
<dbReference type="STRING" id="1408657.A0A0W4ZNS0"/>
<dbReference type="Proteomes" id="UP000053447">
    <property type="component" value="Unassembled WGS sequence"/>
</dbReference>
<name>A0A0W4ZNS0_PNEJ7</name>
<reference evidence="3" key="1">
    <citation type="journal article" date="2016" name="Nat. Commun.">
        <title>Genome analysis of three Pneumocystis species reveals adaptation mechanisms to life exclusively in mammalian hosts.</title>
        <authorList>
            <person name="Ma L."/>
            <person name="Chen Z."/>
            <person name="Huang D.W."/>
            <person name="Kutty G."/>
            <person name="Ishihara M."/>
            <person name="Wang H."/>
            <person name="Abouelleil A."/>
            <person name="Bishop L."/>
            <person name="Davey E."/>
            <person name="Deng R."/>
            <person name="Deng X."/>
            <person name="Fan L."/>
            <person name="Fantoni G."/>
            <person name="Fitzgerald M."/>
            <person name="Gogineni E."/>
            <person name="Goldberg J.M."/>
            <person name="Handley G."/>
            <person name="Hu X."/>
            <person name="Huber C."/>
            <person name="Jiao X."/>
            <person name="Jones K."/>
            <person name="Levin J.Z."/>
            <person name="Liu Y."/>
            <person name="Macdonald P."/>
            <person name="Melnikov A."/>
            <person name="Raley C."/>
            <person name="Sassi M."/>
            <person name="Sherman B.T."/>
            <person name="Song X."/>
            <person name="Sykes S."/>
            <person name="Tran B."/>
            <person name="Walsh L."/>
            <person name="Xia Y."/>
            <person name="Yang J."/>
            <person name="Young S."/>
            <person name="Zeng Q."/>
            <person name="Zheng X."/>
            <person name="Stephens R."/>
            <person name="Nusbaum C."/>
            <person name="Birren B.W."/>
            <person name="Azadi P."/>
            <person name="Lempicki R.A."/>
            <person name="Cuomo C.A."/>
            <person name="Kovacs J.A."/>
        </authorList>
    </citation>
    <scope>NUCLEOTIDE SEQUENCE [LARGE SCALE GENOMIC DNA]</scope>
    <source>
        <strain evidence="3">RU7</strain>
    </source>
</reference>
<dbReference type="VEuPathDB" id="FungiDB:T551_01958"/>
<dbReference type="InterPro" id="IPR036627">
    <property type="entry name" value="CobW-likC_sf"/>
</dbReference>
<dbReference type="PANTHER" id="PTHR13748:SF31">
    <property type="entry name" value="ZINC-REGULATED GTPASE METALLOPROTEIN ACTIVATOR 1A-RELATED"/>
    <property type="match status" value="1"/>
</dbReference>
<dbReference type="SUPFAM" id="SSF90002">
    <property type="entry name" value="Hypothetical protein YjiA, C-terminal domain"/>
    <property type="match status" value="1"/>
</dbReference>
<proteinExistence type="predicted"/>
<keyword evidence="3" id="KW-1185">Reference proteome</keyword>
<dbReference type="Gene3D" id="3.30.1220.10">
    <property type="entry name" value="CobW-like, C-terminal domain"/>
    <property type="match status" value="1"/>
</dbReference>
<comment type="caution">
    <text evidence="2">The sequence shown here is derived from an EMBL/GenBank/DDBJ whole genome shotgun (WGS) entry which is preliminary data.</text>
</comment>
<evidence type="ECO:0000259" key="1">
    <source>
        <dbReference type="Pfam" id="PF02492"/>
    </source>
</evidence>
<dbReference type="InterPro" id="IPR027417">
    <property type="entry name" value="P-loop_NTPase"/>
</dbReference>
<dbReference type="PANTHER" id="PTHR13748">
    <property type="entry name" value="COBW-RELATED"/>
    <property type="match status" value="1"/>
</dbReference>
<dbReference type="OrthoDB" id="258627at2759"/>
<dbReference type="CDD" id="cd03112">
    <property type="entry name" value="CobW-like"/>
    <property type="match status" value="1"/>
</dbReference>
<dbReference type="EMBL" id="LFWA01000008">
    <property type="protein sequence ID" value="KTW30014.1"/>
    <property type="molecule type" value="Genomic_DNA"/>
</dbReference>
<feature type="domain" description="CobW/HypB/UreG nucleotide-binding" evidence="1">
    <location>
        <begin position="25"/>
        <end position="199"/>
    </location>
</feature>
<evidence type="ECO:0000313" key="2">
    <source>
        <dbReference type="EMBL" id="KTW30014.1"/>
    </source>
</evidence>
<sequence>MEKVPLTILTGKNTRKMTNFLICNTLLNHILEKQQSKKIAVILNEFGNASDIEKSLSINSRGQISEEWLELNNGCFCCTIKDNAVIAIEKLMMKKGVFDYILLETTGLADIGPIVRMFWLDGPLESSIYLDGVITVIDCYNIIHILDNVSDKKNNITIAHLQISHADVLIMNKTDLLNETQLGIITERVKGINSDAKMIFTTYSKIDEVSVILDLHAYDHQSVFPIESREISYHDPNITTATVQLKVLENEEQKSKLEHWIQLMLWEGQVLSGSSDQYLVEIYRLKGRVIVQNTSWLVQGVRELYEFIPESISLNSVSPKLIFIGKGLFQIPLQNALNTFMNFE</sequence>
<evidence type="ECO:0000313" key="3">
    <source>
        <dbReference type="Proteomes" id="UP000053447"/>
    </source>
</evidence>
<gene>
    <name evidence="2" type="ORF">T551_01958</name>
</gene>
<dbReference type="InterPro" id="IPR051316">
    <property type="entry name" value="Zinc-reg_GTPase_activator"/>
</dbReference>
<protein>
    <recommendedName>
        <fullName evidence="1">CobW/HypB/UreG nucleotide-binding domain-containing protein</fullName>
    </recommendedName>
</protein>
<dbReference type="GeneID" id="28940476"/>
<organism evidence="2 3">
    <name type="scientific">Pneumocystis jirovecii (strain RU7)</name>
    <name type="common">Human pneumocystis pneumonia agent</name>
    <dbReference type="NCBI Taxonomy" id="1408657"/>
    <lineage>
        <taxon>Eukaryota</taxon>
        <taxon>Fungi</taxon>
        <taxon>Dikarya</taxon>
        <taxon>Ascomycota</taxon>
        <taxon>Taphrinomycotina</taxon>
        <taxon>Pneumocystomycetes</taxon>
        <taxon>Pneumocystaceae</taxon>
        <taxon>Pneumocystis</taxon>
    </lineage>
</organism>